<dbReference type="PANTHER" id="PTHR19302">
    <property type="entry name" value="GAMMA TUBULIN COMPLEX PROTEIN"/>
    <property type="match status" value="1"/>
</dbReference>
<evidence type="ECO:0000259" key="8">
    <source>
        <dbReference type="Pfam" id="PF17681"/>
    </source>
</evidence>
<dbReference type="GO" id="GO:0051321">
    <property type="term" value="P:meiotic cell cycle"/>
    <property type="evidence" value="ECO:0007669"/>
    <property type="project" value="TreeGrafter"/>
</dbReference>
<dbReference type="STRING" id="1036808.A0A0C3AZ39"/>
<dbReference type="Gene3D" id="1.20.120.1900">
    <property type="entry name" value="Gamma-tubulin complex, C-terminal domain"/>
    <property type="match status" value="1"/>
</dbReference>
<keyword evidence="3 6" id="KW-0963">Cytoplasm</keyword>
<dbReference type="GO" id="GO:0007020">
    <property type="term" value="P:microtubule nucleation"/>
    <property type="evidence" value="ECO:0007669"/>
    <property type="project" value="InterPro"/>
</dbReference>
<dbReference type="InParanoid" id="A0A0C3AZ39"/>
<dbReference type="GO" id="GO:0000922">
    <property type="term" value="C:spindle pole"/>
    <property type="evidence" value="ECO:0007669"/>
    <property type="project" value="InterPro"/>
</dbReference>
<evidence type="ECO:0000256" key="1">
    <source>
        <dbReference type="ARBA" id="ARBA00004267"/>
    </source>
</evidence>
<dbReference type="GO" id="GO:0031122">
    <property type="term" value="P:cytoplasmic microtubule organization"/>
    <property type="evidence" value="ECO:0007669"/>
    <property type="project" value="TreeGrafter"/>
</dbReference>
<dbReference type="PANTHER" id="PTHR19302:SF27">
    <property type="entry name" value="GAMMA-TUBULIN COMPLEX COMPONENT 4"/>
    <property type="match status" value="1"/>
</dbReference>
<feature type="domain" description="Gamma tubulin complex component C-terminal" evidence="7">
    <location>
        <begin position="290"/>
        <end position="696"/>
    </location>
</feature>
<proteinExistence type="inferred from homology"/>
<comment type="similarity">
    <text evidence="2 6">Belongs to the TUBGCP family.</text>
</comment>
<protein>
    <recommendedName>
        <fullName evidence="6">Spindle pole body component</fullName>
    </recommendedName>
</protein>
<dbReference type="GO" id="GO:0051011">
    <property type="term" value="F:microtubule minus-end binding"/>
    <property type="evidence" value="ECO:0007669"/>
    <property type="project" value="TreeGrafter"/>
</dbReference>
<accession>A0A0C3AZ39</accession>
<keyword evidence="4 6" id="KW-0493">Microtubule</keyword>
<dbReference type="GO" id="GO:0000930">
    <property type="term" value="C:gamma-tubulin complex"/>
    <property type="evidence" value="ECO:0007669"/>
    <property type="project" value="TreeGrafter"/>
</dbReference>
<dbReference type="InterPro" id="IPR042241">
    <property type="entry name" value="GCP_C_sf"/>
</dbReference>
<evidence type="ECO:0000256" key="3">
    <source>
        <dbReference type="ARBA" id="ARBA00022490"/>
    </source>
</evidence>
<evidence type="ECO:0000256" key="4">
    <source>
        <dbReference type="ARBA" id="ARBA00022701"/>
    </source>
</evidence>
<dbReference type="Pfam" id="PF04130">
    <property type="entry name" value="GCP_C_terminal"/>
    <property type="match status" value="1"/>
</dbReference>
<keyword evidence="10" id="KW-1185">Reference proteome</keyword>
<evidence type="ECO:0000256" key="6">
    <source>
        <dbReference type="RuleBase" id="RU363050"/>
    </source>
</evidence>
<evidence type="ECO:0000313" key="10">
    <source>
        <dbReference type="Proteomes" id="UP000053989"/>
    </source>
</evidence>
<name>A0A0C3AZ39_9AGAM</name>
<dbReference type="InterPro" id="IPR007259">
    <property type="entry name" value="GCP"/>
</dbReference>
<dbReference type="AlphaFoldDB" id="A0A0C3AZ39"/>
<dbReference type="InterPro" id="IPR040457">
    <property type="entry name" value="GCP_C"/>
</dbReference>
<reference evidence="9 10" key="1">
    <citation type="submission" date="2014-04" db="EMBL/GenBank/DDBJ databases">
        <authorList>
            <consortium name="DOE Joint Genome Institute"/>
            <person name="Kuo A."/>
            <person name="Kohler A."/>
            <person name="Nagy L.G."/>
            <person name="Floudas D."/>
            <person name="Copeland A."/>
            <person name="Barry K.W."/>
            <person name="Cichocki N."/>
            <person name="Veneault-Fourrey C."/>
            <person name="LaButti K."/>
            <person name="Lindquist E.A."/>
            <person name="Lipzen A."/>
            <person name="Lundell T."/>
            <person name="Morin E."/>
            <person name="Murat C."/>
            <person name="Sun H."/>
            <person name="Tunlid A."/>
            <person name="Henrissat B."/>
            <person name="Grigoriev I.V."/>
            <person name="Hibbett D.S."/>
            <person name="Martin F."/>
            <person name="Nordberg H.P."/>
            <person name="Cantor M.N."/>
            <person name="Hua S.X."/>
        </authorList>
    </citation>
    <scope>NUCLEOTIDE SEQUENCE [LARGE SCALE GENOMIC DNA]</scope>
    <source>
        <strain evidence="9 10">Foug A</strain>
    </source>
</reference>
<dbReference type="Pfam" id="PF17681">
    <property type="entry name" value="GCP_N_terminal"/>
    <property type="match status" value="1"/>
</dbReference>
<gene>
    <name evidence="9" type="ORF">SCLCIDRAFT_12796</name>
</gene>
<evidence type="ECO:0000259" key="7">
    <source>
        <dbReference type="Pfam" id="PF04130"/>
    </source>
</evidence>
<dbReference type="GO" id="GO:0005874">
    <property type="term" value="C:microtubule"/>
    <property type="evidence" value="ECO:0007669"/>
    <property type="project" value="UniProtKB-KW"/>
</dbReference>
<evidence type="ECO:0000313" key="9">
    <source>
        <dbReference type="EMBL" id="KIM70257.1"/>
    </source>
</evidence>
<organism evidence="9 10">
    <name type="scientific">Scleroderma citrinum Foug A</name>
    <dbReference type="NCBI Taxonomy" id="1036808"/>
    <lineage>
        <taxon>Eukaryota</taxon>
        <taxon>Fungi</taxon>
        <taxon>Dikarya</taxon>
        <taxon>Basidiomycota</taxon>
        <taxon>Agaricomycotina</taxon>
        <taxon>Agaricomycetes</taxon>
        <taxon>Agaricomycetidae</taxon>
        <taxon>Boletales</taxon>
        <taxon>Sclerodermatineae</taxon>
        <taxon>Sclerodermataceae</taxon>
        <taxon>Scleroderma</taxon>
    </lineage>
</organism>
<dbReference type="HOGENOM" id="CLU_009597_0_0_1"/>
<dbReference type="EMBL" id="KN822005">
    <property type="protein sequence ID" value="KIM70257.1"/>
    <property type="molecule type" value="Genomic_DNA"/>
</dbReference>
<evidence type="ECO:0000256" key="5">
    <source>
        <dbReference type="ARBA" id="ARBA00023212"/>
    </source>
</evidence>
<dbReference type="GO" id="GO:0044732">
    <property type="term" value="C:mitotic spindle pole body"/>
    <property type="evidence" value="ECO:0007669"/>
    <property type="project" value="TreeGrafter"/>
</dbReference>
<dbReference type="Proteomes" id="UP000053989">
    <property type="component" value="Unassembled WGS sequence"/>
</dbReference>
<dbReference type="InterPro" id="IPR041470">
    <property type="entry name" value="GCP_N"/>
</dbReference>
<comment type="subcellular location">
    <subcellularLocation>
        <location evidence="1 6">Cytoplasm</location>
        <location evidence="1 6">Cytoskeleton</location>
        <location evidence="1 6">Microtubule organizing center</location>
    </subcellularLocation>
</comment>
<dbReference type="OrthoDB" id="1608002at2759"/>
<dbReference type="GO" id="GO:0000278">
    <property type="term" value="P:mitotic cell cycle"/>
    <property type="evidence" value="ECO:0007669"/>
    <property type="project" value="TreeGrafter"/>
</dbReference>
<dbReference type="GO" id="GO:0051225">
    <property type="term" value="P:spindle assembly"/>
    <property type="evidence" value="ECO:0007669"/>
    <property type="project" value="TreeGrafter"/>
</dbReference>
<evidence type="ECO:0000256" key="2">
    <source>
        <dbReference type="ARBA" id="ARBA00010337"/>
    </source>
</evidence>
<keyword evidence="5 6" id="KW-0206">Cytoskeleton</keyword>
<feature type="domain" description="Gamma tubulin complex component protein N-terminal" evidence="8">
    <location>
        <begin position="2"/>
        <end position="277"/>
    </location>
</feature>
<sequence length="712" mass="79641">MIAEILLVLVGHSSSLFPSDHTLNSAFRPLLHPGEEQCLQAMGKMAARYRNIKTSCATLMRSNSRYICTLCATLNKILKDEYEGLVVETEAKLLKRDPELVAQGTFVPLAAILATFSEWDAPLTALESLMEQLESRDEWKPGPLIDMLLSRSKTGINQISDILSRLCVAVQRAWRAQLAAFLIHGSITATESLASVDCVLLEGSMPSCVSQQTCESIMYVGRAIGTVKSKKWRNQFPREQAFQHAQLLDTVLPEDQYRFESVISQIRINVSEWLWMHVLTRKNVEEAVISLANYFLLRNGEFSLALIRDIEKLKISRLTTRTGVPSTIKEQDLNLALLRASLGTAAQHDPSLLHLKFQLPSGPVRPLLPTFSTVNSKSLLSSLNGNFAEPTFFDDLLLGTSLLLTYDMTWPLDLFLHPSDLQIYSTLFGYLSSIRKTQTRIHGCWTSLSNAQRARRRWTGLGEGGTREDLEVRKHLLRCGWGLVRDMGWFLDALLEYIMVDVVDREFRRLKDLIKGATLIHDSGTAPSSDTHIDFTTLRNIHTTYLERLATGCLLSHPPLTAIMRPILEICEQFTAQVERWGGDVLPALLFEGSLAAGGDDKVGAMVQERFQIVTDINQNLHALFESFYQQLSVMISSQPFTATADASRSVLMNASIANTSTFQRTFVRGKGFEGEGEVRRHVEQLLLRLDFGGWFSKQKGVLGGVDDGGLM</sequence>
<dbReference type="GO" id="GO:0043015">
    <property type="term" value="F:gamma-tubulin binding"/>
    <property type="evidence" value="ECO:0007669"/>
    <property type="project" value="InterPro"/>
</dbReference>
<reference evidence="10" key="2">
    <citation type="submission" date="2015-01" db="EMBL/GenBank/DDBJ databases">
        <title>Evolutionary Origins and Diversification of the Mycorrhizal Mutualists.</title>
        <authorList>
            <consortium name="DOE Joint Genome Institute"/>
            <consortium name="Mycorrhizal Genomics Consortium"/>
            <person name="Kohler A."/>
            <person name="Kuo A."/>
            <person name="Nagy L.G."/>
            <person name="Floudas D."/>
            <person name="Copeland A."/>
            <person name="Barry K.W."/>
            <person name="Cichocki N."/>
            <person name="Veneault-Fourrey C."/>
            <person name="LaButti K."/>
            <person name="Lindquist E.A."/>
            <person name="Lipzen A."/>
            <person name="Lundell T."/>
            <person name="Morin E."/>
            <person name="Murat C."/>
            <person name="Riley R."/>
            <person name="Ohm R."/>
            <person name="Sun H."/>
            <person name="Tunlid A."/>
            <person name="Henrissat B."/>
            <person name="Grigoriev I.V."/>
            <person name="Hibbett D.S."/>
            <person name="Martin F."/>
        </authorList>
    </citation>
    <scope>NUCLEOTIDE SEQUENCE [LARGE SCALE GENOMIC DNA]</scope>
    <source>
        <strain evidence="10">Foug A</strain>
    </source>
</reference>
<dbReference type="FunCoup" id="A0A0C3AZ39">
    <property type="interactions" value="4"/>
</dbReference>